<accession>Q546W5</accession>
<proteinExistence type="predicted"/>
<sequence>MSAAEFWIQILSGIFGLIIGCALVFAFFAWYDPDEISYQWKCHKARKAWKKAEQQSRESSK</sequence>
<dbReference type="GeneID" id="2821449"/>
<dbReference type="RefSeq" id="YP_022743.1">
    <property type="nucleotide sequence ID" value="NC_004333.2"/>
</dbReference>
<keyword evidence="3" id="KW-1185">Reference proteome</keyword>
<gene>
    <name evidence="2" type="primary">Bcep781-43</name>
</gene>
<keyword evidence="1" id="KW-0472">Membrane</keyword>
<protein>
    <submittedName>
        <fullName evidence="2">Gp43</fullName>
    </submittedName>
</protein>
<dbReference type="EMBL" id="AF543311">
    <property type="protein sequence ID" value="AAT37985.1"/>
    <property type="molecule type" value="Genomic_DNA"/>
</dbReference>
<keyword evidence="1" id="KW-0812">Transmembrane</keyword>
<evidence type="ECO:0000256" key="1">
    <source>
        <dbReference type="SAM" id="Phobius"/>
    </source>
</evidence>
<organism evidence="2 3">
    <name type="scientific">Burkholderia phage Bcep781</name>
    <dbReference type="NCBI Taxonomy" id="2883946"/>
    <lineage>
        <taxon>Viruses</taxon>
        <taxon>Duplodnaviria</taxon>
        <taxon>Heunggongvirae</taxon>
        <taxon>Uroviricota</taxon>
        <taxon>Caudoviricetes</taxon>
        <taxon>Naesvirus</taxon>
        <taxon>Naesvirus bcep781</taxon>
    </lineage>
</organism>
<name>Q546W5_9CAUD</name>
<keyword evidence="1" id="KW-1133">Transmembrane helix</keyword>
<dbReference type="KEGG" id="vg:2821449"/>
<dbReference type="Proteomes" id="UP000011235">
    <property type="component" value="Segment"/>
</dbReference>
<evidence type="ECO:0000313" key="3">
    <source>
        <dbReference type="Proteomes" id="UP000011235"/>
    </source>
</evidence>
<feature type="transmembrane region" description="Helical" evidence="1">
    <location>
        <begin position="6"/>
        <end position="31"/>
    </location>
</feature>
<reference evidence="2 3" key="1">
    <citation type="journal article" date="2006" name="J. Bacteriol.">
        <title>Divergence and mosaicism among virulent soil phages of the Burkholderia cepacia complex.</title>
        <authorList>
            <person name="Summer E.J."/>
            <person name="Gonzalez C.F."/>
            <person name="Bomer M."/>
            <person name="Carlile T."/>
            <person name="Embry A."/>
            <person name="Kucherka A.M."/>
            <person name="Lee J."/>
            <person name="Mebane L."/>
            <person name="Morrison W.C."/>
            <person name="Mark L."/>
            <person name="King M.D."/>
            <person name="LiPuma J.J."/>
            <person name="Vidaver A.K."/>
            <person name="Young R."/>
        </authorList>
    </citation>
    <scope>NUCLEOTIDE SEQUENCE</scope>
    <source>
        <strain evidence="3">Isolate -/United States/Beer/1978</strain>
    </source>
</reference>
<evidence type="ECO:0000313" key="2">
    <source>
        <dbReference type="EMBL" id="AAT37985.1"/>
    </source>
</evidence>